<gene>
    <name evidence="5" type="primary">axeA1_4</name>
    <name evidence="5" type="ORF">SV7mr_32660</name>
</gene>
<feature type="domain" description="BD-FAE-like" evidence="4">
    <location>
        <begin position="88"/>
        <end position="184"/>
    </location>
</feature>
<dbReference type="Pfam" id="PF20434">
    <property type="entry name" value="BD-FAE"/>
    <property type="match status" value="1"/>
</dbReference>
<dbReference type="InterPro" id="IPR029058">
    <property type="entry name" value="AB_hydrolase_fold"/>
</dbReference>
<accession>A0A517SX73</accession>
<evidence type="ECO:0000259" key="4">
    <source>
        <dbReference type="Pfam" id="PF20434"/>
    </source>
</evidence>
<proteinExistence type="predicted"/>
<evidence type="ECO:0000256" key="1">
    <source>
        <dbReference type="ARBA" id="ARBA00022801"/>
    </source>
</evidence>
<organism evidence="5 6">
    <name type="scientific">Stieleria bergensis</name>
    <dbReference type="NCBI Taxonomy" id="2528025"/>
    <lineage>
        <taxon>Bacteria</taxon>
        <taxon>Pseudomonadati</taxon>
        <taxon>Planctomycetota</taxon>
        <taxon>Planctomycetia</taxon>
        <taxon>Pirellulales</taxon>
        <taxon>Pirellulaceae</taxon>
        <taxon>Stieleria</taxon>
    </lineage>
</organism>
<dbReference type="AlphaFoldDB" id="A0A517SX73"/>
<evidence type="ECO:0000313" key="5">
    <source>
        <dbReference type="EMBL" id="QDT60740.1"/>
    </source>
</evidence>
<dbReference type="GO" id="GO:0046555">
    <property type="term" value="F:acetylxylan esterase activity"/>
    <property type="evidence" value="ECO:0007669"/>
    <property type="project" value="UniProtKB-EC"/>
</dbReference>
<name>A0A517SX73_9BACT</name>
<dbReference type="PANTHER" id="PTHR48081:SF6">
    <property type="entry name" value="PEPTIDASE S9 PROLYL OLIGOPEPTIDASE CATALYTIC DOMAIN-CONTAINING PROTEIN"/>
    <property type="match status" value="1"/>
</dbReference>
<reference evidence="5 6" key="1">
    <citation type="submission" date="2019-02" db="EMBL/GenBank/DDBJ databases">
        <title>Deep-cultivation of Planctomycetes and their phenomic and genomic characterization uncovers novel biology.</title>
        <authorList>
            <person name="Wiegand S."/>
            <person name="Jogler M."/>
            <person name="Boedeker C."/>
            <person name="Pinto D."/>
            <person name="Vollmers J."/>
            <person name="Rivas-Marin E."/>
            <person name="Kohn T."/>
            <person name="Peeters S.H."/>
            <person name="Heuer A."/>
            <person name="Rast P."/>
            <person name="Oberbeckmann S."/>
            <person name="Bunk B."/>
            <person name="Jeske O."/>
            <person name="Meyerdierks A."/>
            <person name="Storesund J.E."/>
            <person name="Kallscheuer N."/>
            <person name="Luecker S."/>
            <person name="Lage O.M."/>
            <person name="Pohl T."/>
            <person name="Merkel B.J."/>
            <person name="Hornburger P."/>
            <person name="Mueller R.-W."/>
            <person name="Bruemmer F."/>
            <person name="Labrenz M."/>
            <person name="Spormann A.M."/>
            <person name="Op den Camp H."/>
            <person name="Overmann J."/>
            <person name="Amann R."/>
            <person name="Jetten M.S.M."/>
            <person name="Mascher T."/>
            <person name="Medema M.H."/>
            <person name="Devos D.P."/>
            <person name="Kaster A.-K."/>
            <person name="Ovreas L."/>
            <person name="Rohde M."/>
            <person name="Galperin M.Y."/>
            <person name="Jogler C."/>
        </authorList>
    </citation>
    <scope>NUCLEOTIDE SEQUENCE [LARGE SCALE GENOMIC DNA]</scope>
    <source>
        <strain evidence="5 6">SV_7m_r</strain>
    </source>
</reference>
<dbReference type="EC" id="3.1.1.72" evidence="5"/>
<keyword evidence="1 5" id="KW-0378">Hydrolase</keyword>
<dbReference type="InterPro" id="IPR050300">
    <property type="entry name" value="GDXG_lipolytic_enzyme"/>
</dbReference>
<dbReference type="PANTHER" id="PTHR48081">
    <property type="entry name" value="AB HYDROLASE SUPERFAMILY PROTEIN C4A8.06C"/>
    <property type="match status" value="1"/>
</dbReference>
<dbReference type="Proteomes" id="UP000315003">
    <property type="component" value="Chromosome"/>
</dbReference>
<evidence type="ECO:0000313" key="6">
    <source>
        <dbReference type="Proteomes" id="UP000315003"/>
    </source>
</evidence>
<dbReference type="OrthoDB" id="9794725at2"/>
<sequence precursor="true">MSIGRFIVACWLPVCFLIVMPVVACGQDSAAEVVRIWPGETPTWKAPTEPERDTSQPNSRTVAGRGVVRLGNVSNVELHLYPAKDADTTIVVCPGGGFSILAWDLEGTEIAQWLQKQGINAAVLKYRVPTRNEAVKWLPPVQDVQRAIAMIRAGAVKSMQCQHVGILGFSAGGHAATRTTFAKQRHYDVARKDEWVDGKPVSVKPDFAVLVYPAYLTTTRDGEALTDGLDVDENTPPIFFAHAYDDGLSCMGCVKLFSELKRKGVRSSLHIFSTGGHGFGGRQSNQEKDAWLPLCKAWLSDNGF</sequence>
<evidence type="ECO:0000256" key="2">
    <source>
        <dbReference type="SAM" id="MobiDB-lite"/>
    </source>
</evidence>
<feature type="region of interest" description="Disordered" evidence="2">
    <location>
        <begin position="41"/>
        <end position="60"/>
    </location>
</feature>
<evidence type="ECO:0000256" key="3">
    <source>
        <dbReference type="SAM" id="SignalP"/>
    </source>
</evidence>
<dbReference type="InterPro" id="IPR049492">
    <property type="entry name" value="BD-FAE-like_dom"/>
</dbReference>
<dbReference type="SUPFAM" id="SSF53474">
    <property type="entry name" value="alpha/beta-Hydrolases"/>
    <property type="match status" value="1"/>
</dbReference>
<feature type="chain" id="PRO_5021836440" evidence="3">
    <location>
        <begin position="25"/>
        <end position="304"/>
    </location>
</feature>
<keyword evidence="3" id="KW-0732">Signal</keyword>
<feature type="signal peptide" evidence="3">
    <location>
        <begin position="1"/>
        <end position="24"/>
    </location>
</feature>
<keyword evidence="6" id="KW-1185">Reference proteome</keyword>
<dbReference type="RefSeq" id="WP_145273880.1">
    <property type="nucleotide sequence ID" value="NZ_CP036272.1"/>
</dbReference>
<dbReference type="Gene3D" id="3.40.50.1820">
    <property type="entry name" value="alpha/beta hydrolase"/>
    <property type="match status" value="1"/>
</dbReference>
<protein>
    <submittedName>
        <fullName evidence="5">Acetylxylan esterase</fullName>
        <ecNumber evidence="5">3.1.1.72</ecNumber>
    </submittedName>
</protein>
<dbReference type="EMBL" id="CP036272">
    <property type="protein sequence ID" value="QDT60740.1"/>
    <property type="molecule type" value="Genomic_DNA"/>
</dbReference>